<dbReference type="EMBL" id="BAAACF010000001">
    <property type="protein sequence ID" value="GAA0723360.1"/>
    <property type="molecule type" value="Genomic_DNA"/>
</dbReference>
<accession>A0ABN1IXY1</accession>
<sequence length="167" mass="19639">MDSNMMNMCNMCMHKAYCPMAAGMKPMGMHQMPMNMDMDIDMDMDMDMNMGMDMDMENLQNMGLMQDMNLTEDMMDNMRDGSSIKEDTEDIATNADFIEDEDFDFTRRPKDKHNHHGYNCDVDHVLRKLERNNPGIFRRLTMCGMPYFQARRFVGRIVSLSLDYCRD</sequence>
<reference evidence="1 2" key="1">
    <citation type="journal article" date="2019" name="Int. J. Syst. Evol. Microbiol.">
        <title>The Global Catalogue of Microorganisms (GCM) 10K type strain sequencing project: providing services to taxonomists for standard genome sequencing and annotation.</title>
        <authorList>
            <consortium name="The Broad Institute Genomics Platform"/>
            <consortium name="The Broad Institute Genome Sequencing Center for Infectious Disease"/>
            <person name="Wu L."/>
            <person name="Ma J."/>
        </authorList>
    </citation>
    <scope>NUCLEOTIDE SEQUENCE [LARGE SCALE GENOMIC DNA]</scope>
    <source>
        <strain evidence="1 2">JCM 1405</strain>
    </source>
</reference>
<proteinExistence type="predicted"/>
<evidence type="ECO:0000313" key="2">
    <source>
        <dbReference type="Proteomes" id="UP001500339"/>
    </source>
</evidence>
<evidence type="ECO:0000313" key="1">
    <source>
        <dbReference type="EMBL" id="GAA0723360.1"/>
    </source>
</evidence>
<dbReference type="Proteomes" id="UP001500339">
    <property type="component" value="Unassembled WGS sequence"/>
</dbReference>
<protein>
    <submittedName>
        <fullName evidence="1">Uncharacterized protein</fullName>
    </submittedName>
</protein>
<keyword evidence="2" id="KW-1185">Reference proteome</keyword>
<organism evidence="1 2">
    <name type="scientific">Clostridium malenominatum</name>
    <dbReference type="NCBI Taxonomy" id="1539"/>
    <lineage>
        <taxon>Bacteria</taxon>
        <taxon>Bacillati</taxon>
        <taxon>Bacillota</taxon>
        <taxon>Clostridia</taxon>
        <taxon>Eubacteriales</taxon>
        <taxon>Clostridiaceae</taxon>
        <taxon>Clostridium</taxon>
    </lineage>
</organism>
<gene>
    <name evidence="1" type="ORF">GCM10008905_15900</name>
</gene>
<name>A0ABN1IXY1_9CLOT</name>
<dbReference type="RefSeq" id="WP_343768608.1">
    <property type="nucleotide sequence ID" value="NZ_BAAACF010000001.1"/>
</dbReference>
<comment type="caution">
    <text evidence="1">The sequence shown here is derived from an EMBL/GenBank/DDBJ whole genome shotgun (WGS) entry which is preliminary data.</text>
</comment>